<feature type="binding site" evidence="6">
    <location>
        <position position="92"/>
    </location>
    <ligand>
        <name>Mg(2+)</name>
        <dbReference type="ChEBI" id="CHEBI:18420"/>
    </ligand>
</feature>
<keyword evidence="6" id="KW-0800">Toxin</keyword>
<evidence type="ECO:0000256" key="6">
    <source>
        <dbReference type="HAMAP-Rule" id="MF_00265"/>
    </source>
</evidence>
<dbReference type="Proteomes" id="UP001500571">
    <property type="component" value="Unassembled WGS sequence"/>
</dbReference>
<keyword evidence="9" id="KW-1185">Reference proteome</keyword>
<comment type="cofactor">
    <cofactor evidence="6">
        <name>Mg(2+)</name>
        <dbReference type="ChEBI" id="CHEBI:18420"/>
    </cofactor>
</comment>
<evidence type="ECO:0000256" key="2">
    <source>
        <dbReference type="ARBA" id="ARBA00022722"/>
    </source>
</evidence>
<evidence type="ECO:0000256" key="1">
    <source>
        <dbReference type="ARBA" id="ARBA00022649"/>
    </source>
</evidence>
<evidence type="ECO:0000259" key="7">
    <source>
        <dbReference type="Pfam" id="PF01850"/>
    </source>
</evidence>
<dbReference type="CDD" id="cd09874">
    <property type="entry name" value="PIN_MT3492-like"/>
    <property type="match status" value="1"/>
</dbReference>
<dbReference type="SUPFAM" id="SSF88723">
    <property type="entry name" value="PIN domain-like"/>
    <property type="match status" value="1"/>
</dbReference>
<keyword evidence="5 6" id="KW-0460">Magnesium</keyword>
<evidence type="ECO:0000256" key="4">
    <source>
        <dbReference type="ARBA" id="ARBA00022801"/>
    </source>
</evidence>
<gene>
    <name evidence="6" type="primary">vapC</name>
    <name evidence="8" type="ORF">GCM10009798_10140</name>
</gene>
<accession>A0ABP5BYP5</accession>
<comment type="similarity">
    <text evidence="6">Belongs to the PINc/VapC protein family.</text>
</comment>
<evidence type="ECO:0000256" key="5">
    <source>
        <dbReference type="ARBA" id="ARBA00022842"/>
    </source>
</evidence>
<dbReference type="EC" id="3.1.-.-" evidence="6"/>
<keyword evidence="3 6" id="KW-0479">Metal-binding</keyword>
<dbReference type="Gene3D" id="3.40.50.1010">
    <property type="entry name" value="5'-nuclease"/>
    <property type="match status" value="1"/>
</dbReference>
<feature type="domain" description="PIN" evidence="7">
    <location>
        <begin position="5"/>
        <end position="118"/>
    </location>
</feature>
<keyword evidence="2 6" id="KW-0540">Nuclease</keyword>
<evidence type="ECO:0000313" key="8">
    <source>
        <dbReference type="EMBL" id="GAA1952907.1"/>
    </source>
</evidence>
<evidence type="ECO:0000256" key="3">
    <source>
        <dbReference type="ARBA" id="ARBA00022723"/>
    </source>
</evidence>
<evidence type="ECO:0000313" key="9">
    <source>
        <dbReference type="Proteomes" id="UP001500571"/>
    </source>
</evidence>
<keyword evidence="4 6" id="KW-0378">Hydrolase</keyword>
<comment type="caution">
    <text evidence="8">The sequence shown here is derived from an EMBL/GenBank/DDBJ whole genome shotgun (WGS) entry which is preliminary data.</text>
</comment>
<sequence length="129" mass="13853">MTVAYLDTSAAAKRLIDEPQSVAFGAWADRPEITLVGTHLLETELRRLAHRAHLPQSAASAVLDRISIYDLPKQVFSEAGVLLPELALRSLDALHLAGALQLGVDVMVTYDGRLAEAADRVGLEVVAPT</sequence>
<dbReference type="InterPro" id="IPR002716">
    <property type="entry name" value="PIN_dom"/>
</dbReference>
<organism evidence="8 9">
    <name type="scientific">Nocardioides panacihumi</name>
    <dbReference type="NCBI Taxonomy" id="400774"/>
    <lineage>
        <taxon>Bacteria</taxon>
        <taxon>Bacillati</taxon>
        <taxon>Actinomycetota</taxon>
        <taxon>Actinomycetes</taxon>
        <taxon>Propionibacteriales</taxon>
        <taxon>Nocardioidaceae</taxon>
        <taxon>Nocardioides</taxon>
    </lineage>
</organism>
<dbReference type="RefSeq" id="WP_344043055.1">
    <property type="nucleotide sequence ID" value="NZ_BAAAPB010000001.1"/>
</dbReference>
<proteinExistence type="inferred from homology"/>
<feature type="binding site" evidence="6">
    <location>
        <position position="7"/>
    </location>
    <ligand>
        <name>Mg(2+)</name>
        <dbReference type="ChEBI" id="CHEBI:18420"/>
    </ligand>
</feature>
<dbReference type="InterPro" id="IPR029060">
    <property type="entry name" value="PIN-like_dom_sf"/>
</dbReference>
<comment type="function">
    <text evidence="6">Toxic component of a toxin-antitoxin (TA) system. An RNase.</text>
</comment>
<protein>
    <recommendedName>
        <fullName evidence="6">Ribonuclease VapC</fullName>
        <shortName evidence="6">RNase VapC</shortName>
        <ecNumber evidence="6">3.1.-.-</ecNumber>
    </recommendedName>
    <alternativeName>
        <fullName evidence="6">Toxin VapC</fullName>
    </alternativeName>
</protein>
<reference evidence="9" key="1">
    <citation type="journal article" date="2019" name="Int. J. Syst. Evol. Microbiol.">
        <title>The Global Catalogue of Microorganisms (GCM) 10K type strain sequencing project: providing services to taxonomists for standard genome sequencing and annotation.</title>
        <authorList>
            <consortium name="The Broad Institute Genomics Platform"/>
            <consortium name="The Broad Institute Genome Sequencing Center for Infectious Disease"/>
            <person name="Wu L."/>
            <person name="Ma J."/>
        </authorList>
    </citation>
    <scope>NUCLEOTIDE SEQUENCE [LARGE SCALE GENOMIC DNA]</scope>
    <source>
        <strain evidence="9">JCM 15309</strain>
    </source>
</reference>
<dbReference type="HAMAP" id="MF_00265">
    <property type="entry name" value="VapC_Nob1"/>
    <property type="match status" value="1"/>
</dbReference>
<name>A0ABP5BYP5_9ACTN</name>
<dbReference type="InterPro" id="IPR022907">
    <property type="entry name" value="VapC_family"/>
</dbReference>
<dbReference type="EMBL" id="BAAAPB010000001">
    <property type="protein sequence ID" value="GAA1952907.1"/>
    <property type="molecule type" value="Genomic_DNA"/>
</dbReference>
<dbReference type="Pfam" id="PF01850">
    <property type="entry name" value="PIN"/>
    <property type="match status" value="1"/>
</dbReference>
<keyword evidence="1 6" id="KW-1277">Toxin-antitoxin system</keyword>